<dbReference type="InterPro" id="IPR000008">
    <property type="entry name" value="C2_dom"/>
</dbReference>
<dbReference type="SUPFAM" id="SSF53300">
    <property type="entry name" value="vWA-like"/>
    <property type="match status" value="1"/>
</dbReference>
<feature type="domain" description="C2" evidence="3">
    <location>
        <begin position="1"/>
        <end position="132"/>
    </location>
</feature>
<organism evidence="4 5">
    <name type="scientific">Chara braunii</name>
    <name type="common">Braun's stonewort</name>
    <dbReference type="NCBI Taxonomy" id="69332"/>
    <lineage>
        <taxon>Eukaryota</taxon>
        <taxon>Viridiplantae</taxon>
        <taxon>Streptophyta</taxon>
        <taxon>Charophyceae</taxon>
        <taxon>Charales</taxon>
        <taxon>Characeae</taxon>
        <taxon>Chara</taxon>
    </lineage>
</organism>
<evidence type="ECO:0000256" key="1">
    <source>
        <dbReference type="ARBA" id="ARBA00009048"/>
    </source>
</evidence>
<dbReference type="Pfam" id="PF00168">
    <property type="entry name" value="C2"/>
    <property type="match status" value="2"/>
</dbReference>
<dbReference type="SMART" id="SM00239">
    <property type="entry name" value="C2"/>
    <property type="match status" value="2"/>
</dbReference>
<protein>
    <recommendedName>
        <fullName evidence="3">C2 domain-containing protein</fullName>
    </recommendedName>
</protein>
<dbReference type="OrthoDB" id="5855668at2759"/>
<dbReference type="InterPro" id="IPR036465">
    <property type="entry name" value="vWFA_dom_sf"/>
</dbReference>
<dbReference type="InterPro" id="IPR037768">
    <property type="entry name" value="C2B_Copine"/>
</dbReference>
<dbReference type="PANTHER" id="PTHR10857:SF106">
    <property type="entry name" value="C2 DOMAIN-CONTAINING PROTEIN"/>
    <property type="match status" value="1"/>
</dbReference>
<dbReference type="Pfam" id="PF07002">
    <property type="entry name" value="Copine"/>
    <property type="match status" value="1"/>
</dbReference>
<dbReference type="CDD" id="cd04047">
    <property type="entry name" value="C2B_Copine"/>
    <property type="match status" value="1"/>
</dbReference>
<dbReference type="PROSITE" id="PS50004">
    <property type="entry name" value="C2"/>
    <property type="match status" value="1"/>
</dbReference>
<comment type="similarity">
    <text evidence="1">Belongs to the copine family.</text>
</comment>
<sequence length="616" mass="67622">MMNQHERECSAIQLYLQGANLHNRDVFSKSDPMVVMEVCEMDSDILVWSEIERSEIIWDDLNPKWAKVFTLIYHFSHVQLLRFTIYDIDTPSTDGSYEVSKLRLEDQDFLGQTVCSLPELLHAAGQVVTKELKPFAENVSVYYSGCNSTGQGHHGSPGGAKLGLGHHEYLSSLSRTGTRKGAGPLGTLTIHYEEVTPQIHGKVKLQFCAEGVVPPQGRVGLSPFLRLCSSLASRNRLYLRVSRILEGDGTAPIFQTEVVEKDVSTVWKEITVSLQDLCGCDKQRPLRFECFSCNPFGQDVLIGSTDKSVNALEEALEHGKGIALSFPRSSSNNKRRKKAVTARVSGNTGMLFCMRYEFHSMSFLQYLSKGLEISFHVAVDFTASNGQPQRPCSLHYLDPQGKKNSYEQAISAVGRVLEFYDTDKVFQAWGFGARVASGMVSHCFNLNGNPYNPDVTGVEGILEAYSKALNSVSLAGPTLFAPVISTSSQIAEAQLREGRVKYSVLLIITDGIINDMEPTINAIVAASRLPLSILIVGVGAADFSKMVELDSDDGPLKCHDGRQAVRDIVQFVSMQKITNSHQLASELLAELPSQVVQFMSSGRLKVATAAACSDSS</sequence>
<dbReference type="OMA" id="SPTWITK"/>
<dbReference type="InterPro" id="IPR002035">
    <property type="entry name" value="VWF_A"/>
</dbReference>
<evidence type="ECO:0000256" key="2">
    <source>
        <dbReference type="ARBA" id="ARBA00022737"/>
    </source>
</evidence>
<dbReference type="GO" id="GO:0005886">
    <property type="term" value="C:plasma membrane"/>
    <property type="evidence" value="ECO:0007669"/>
    <property type="project" value="TreeGrafter"/>
</dbReference>
<dbReference type="PANTHER" id="PTHR10857">
    <property type="entry name" value="COPINE"/>
    <property type="match status" value="1"/>
</dbReference>
<dbReference type="EMBL" id="BFEA01000491">
    <property type="protein sequence ID" value="GBG84784.1"/>
    <property type="molecule type" value="Genomic_DNA"/>
</dbReference>
<dbReference type="SMART" id="SM00327">
    <property type="entry name" value="VWA"/>
    <property type="match status" value="1"/>
</dbReference>
<dbReference type="Gramene" id="GBG84784">
    <property type="protein sequence ID" value="GBG84784"/>
    <property type="gene ID" value="CBR_g39161"/>
</dbReference>
<dbReference type="InterPro" id="IPR035892">
    <property type="entry name" value="C2_domain_sf"/>
</dbReference>
<dbReference type="SUPFAM" id="SSF49562">
    <property type="entry name" value="C2 domain (Calcium/lipid-binding domain, CaLB)"/>
    <property type="match status" value="2"/>
</dbReference>
<dbReference type="GO" id="GO:0071277">
    <property type="term" value="P:cellular response to calcium ion"/>
    <property type="evidence" value="ECO:0007669"/>
    <property type="project" value="TreeGrafter"/>
</dbReference>
<dbReference type="GO" id="GO:0005544">
    <property type="term" value="F:calcium-dependent phospholipid binding"/>
    <property type="evidence" value="ECO:0007669"/>
    <property type="project" value="InterPro"/>
</dbReference>
<evidence type="ECO:0000259" key="3">
    <source>
        <dbReference type="PROSITE" id="PS50004"/>
    </source>
</evidence>
<dbReference type="CDD" id="cd04048">
    <property type="entry name" value="C2A_Copine"/>
    <property type="match status" value="1"/>
</dbReference>
<dbReference type="Gene3D" id="2.60.40.150">
    <property type="entry name" value="C2 domain"/>
    <property type="match status" value="1"/>
</dbReference>
<evidence type="ECO:0000313" key="5">
    <source>
        <dbReference type="Proteomes" id="UP000265515"/>
    </source>
</evidence>
<evidence type="ECO:0000313" key="4">
    <source>
        <dbReference type="EMBL" id="GBG84784.1"/>
    </source>
</evidence>
<reference evidence="4 5" key="1">
    <citation type="journal article" date="2018" name="Cell">
        <title>The Chara Genome: Secondary Complexity and Implications for Plant Terrestrialization.</title>
        <authorList>
            <person name="Nishiyama T."/>
            <person name="Sakayama H."/>
            <person name="Vries J.D."/>
            <person name="Buschmann H."/>
            <person name="Saint-Marcoux D."/>
            <person name="Ullrich K.K."/>
            <person name="Haas F.B."/>
            <person name="Vanderstraeten L."/>
            <person name="Becker D."/>
            <person name="Lang D."/>
            <person name="Vosolsobe S."/>
            <person name="Rombauts S."/>
            <person name="Wilhelmsson P.K.I."/>
            <person name="Janitza P."/>
            <person name="Kern R."/>
            <person name="Heyl A."/>
            <person name="Rumpler F."/>
            <person name="Villalobos L.I.A.C."/>
            <person name="Clay J.M."/>
            <person name="Skokan R."/>
            <person name="Toyoda A."/>
            <person name="Suzuki Y."/>
            <person name="Kagoshima H."/>
            <person name="Schijlen E."/>
            <person name="Tajeshwar N."/>
            <person name="Catarino B."/>
            <person name="Hetherington A.J."/>
            <person name="Saltykova A."/>
            <person name="Bonnot C."/>
            <person name="Breuninger H."/>
            <person name="Symeonidi A."/>
            <person name="Radhakrishnan G.V."/>
            <person name="Van Nieuwerburgh F."/>
            <person name="Deforce D."/>
            <person name="Chang C."/>
            <person name="Karol K.G."/>
            <person name="Hedrich R."/>
            <person name="Ulvskov P."/>
            <person name="Glockner G."/>
            <person name="Delwiche C.F."/>
            <person name="Petrasek J."/>
            <person name="Van de Peer Y."/>
            <person name="Friml J."/>
            <person name="Beilby M."/>
            <person name="Dolan L."/>
            <person name="Kohara Y."/>
            <person name="Sugano S."/>
            <person name="Fujiyama A."/>
            <person name="Delaux P.-M."/>
            <person name="Quint M."/>
            <person name="TheiBen G."/>
            <person name="Hagemann M."/>
            <person name="Harholt J."/>
            <person name="Dunand C."/>
            <person name="Zachgo S."/>
            <person name="Langdale J."/>
            <person name="Maumus F."/>
            <person name="Straeten D.V.D."/>
            <person name="Gould S.B."/>
            <person name="Rensing S.A."/>
        </authorList>
    </citation>
    <scope>NUCLEOTIDE SEQUENCE [LARGE SCALE GENOMIC DNA]</scope>
    <source>
        <strain evidence="4 5">S276</strain>
    </source>
</reference>
<dbReference type="Proteomes" id="UP000265515">
    <property type="component" value="Unassembled WGS sequence"/>
</dbReference>
<name>A0A388LR39_CHABU</name>
<accession>A0A388LR39</accession>
<proteinExistence type="inferred from homology"/>
<dbReference type="AlphaFoldDB" id="A0A388LR39"/>
<dbReference type="InterPro" id="IPR045052">
    <property type="entry name" value="Copine"/>
</dbReference>
<gene>
    <name evidence="4" type="ORF">CBR_g39161</name>
</gene>
<comment type="caution">
    <text evidence="4">The sequence shown here is derived from an EMBL/GenBank/DDBJ whole genome shotgun (WGS) entry which is preliminary data.</text>
</comment>
<keyword evidence="2" id="KW-0677">Repeat</keyword>
<dbReference type="STRING" id="69332.A0A388LR39"/>
<keyword evidence="5" id="KW-1185">Reference proteome</keyword>
<dbReference type="InterPro" id="IPR010734">
    <property type="entry name" value="Copine_C"/>
</dbReference>